<dbReference type="Proteomes" id="UP000230002">
    <property type="component" value="Unassembled WGS sequence"/>
</dbReference>
<protein>
    <recommendedName>
        <fullName evidence="4">Extracellular mutant protein 11 C-terminal domain-containing protein</fullName>
    </recommendedName>
</protein>
<dbReference type="OrthoDB" id="3261714at2759"/>
<sequence>MSARAPFVPRPASRMDVNSIDKDQSPASPPATAYEPFRANGLLSADAQAHIPGEHPPKALDTPPHPPPAKFKPLNLSGLGKLKNSPQPRQPHLQLSFDNSNPNPRSPKSLPPGQQKHFAATQPSSPFFPNTGLVSMNAFRAPLIPAHTRDSPENDSFSSNKAHIVPSINTLTLNNLKDMQDKPPSVHESGSFRFLDSSSSGRRSRTASHPSLASIHEVEEENDNTVSRTVQPMGPPPPPPLDNFGAEYLPGDFLGSSQQDEQLGQSLHRPMKRSEPTLEDGEDYEYGTDPKRYKLGLREDEYPPIYSGRSTPRHYSEPALGHTPHGPPKVVGNPEPKQALYQLLGQDLDIWVEAHADVYEQARKKWSECSMEEWTKGADDLAVRFSKLIDFVKDHMSAKLSLYASIQNTISQHKGLLSTREKALVEARECLVREGGAVVGERLNAVNLGDENEKES</sequence>
<feature type="region of interest" description="Disordered" evidence="1">
    <location>
        <begin position="176"/>
        <end position="238"/>
    </location>
</feature>
<evidence type="ECO:0008006" key="4">
    <source>
        <dbReference type="Google" id="ProtNLM"/>
    </source>
</evidence>
<feature type="region of interest" description="Disordered" evidence="1">
    <location>
        <begin position="252"/>
        <end position="289"/>
    </location>
</feature>
<comment type="caution">
    <text evidence="2">The sequence shown here is derived from an EMBL/GenBank/DDBJ whole genome shotgun (WGS) entry which is preliminary data.</text>
</comment>
<evidence type="ECO:0000313" key="2">
    <source>
        <dbReference type="EMBL" id="PIL29389.1"/>
    </source>
</evidence>
<reference evidence="2 3" key="1">
    <citation type="journal article" date="2015" name="Sci. Rep.">
        <title>Chromosome-level genome map provides insights into diverse defense mechanisms in the medicinal fungus Ganoderma sinense.</title>
        <authorList>
            <person name="Zhu Y."/>
            <person name="Xu J."/>
            <person name="Sun C."/>
            <person name="Zhou S."/>
            <person name="Xu H."/>
            <person name="Nelson D.R."/>
            <person name="Qian J."/>
            <person name="Song J."/>
            <person name="Luo H."/>
            <person name="Xiang L."/>
            <person name="Li Y."/>
            <person name="Xu Z."/>
            <person name="Ji A."/>
            <person name="Wang L."/>
            <person name="Lu S."/>
            <person name="Hayward A."/>
            <person name="Sun W."/>
            <person name="Li X."/>
            <person name="Schwartz D.C."/>
            <person name="Wang Y."/>
            <person name="Chen S."/>
        </authorList>
    </citation>
    <scope>NUCLEOTIDE SEQUENCE [LARGE SCALE GENOMIC DNA]</scope>
    <source>
        <strain evidence="2 3">ZZ0214-1</strain>
    </source>
</reference>
<dbReference type="AlphaFoldDB" id="A0A2G8S6I2"/>
<accession>A0A2G8S6I2</accession>
<feature type="region of interest" description="Disordered" evidence="1">
    <location>
        <begin position="302"/>
        <end position="327"/>
    </location>
</feature>
<organism evidence="2 3">
    <name type="scientific">Ganoderma sinense ZZ0214-1</name>
    <dbReference type="NCBI Taxonomy" id="1077348"/>
    <lineage>
        <taxon>Eukaryota</taxon>
        <taxon>Fungi</taxon>
        <taxon>Dikarya</taxon>
        <taxon>Basidiomycota</taxon>
        <taxon>Agaricomycotina</taxon>
        <taxon>Agaricomycetes</taxon>
        <taxon>Polyporales</taxon>
        <taxon>Polyporaceae</taxon>
        <taxon>Ganoderma</taxon>
    </lineage>
</organism>
<dbReference type="EMBL" id="AYKW01000023">
    <property type="protein sequence ID" value="PIL29389.1"/>
    <property type="molecule type" value="Genomic_DNA"/>
</dbReference>
<keyword evidence="3" id="KW-1185">Reference proteome</keyword>
<name>A0A2G8S6I2_9APHY</name>
<feature type="region of interest" description="Disordered" evidence="1">
    <location>
        <begin position="1"/>
        <end position="126"/>
    </location>
</feature>
<feature type="compositionally biased region" description="Low complexity" evidence="1">
    <location>
        <begin position="189"/>
        <end position="201"/>
    </location>
</feature>
<feature type="compositionally biased region" description="Acidic residues" evidence="1">
    <location>
        <begin position="277"/>
        <end position="286"/>
    </location>
</feature>
<proteinExistence type="predicted"/>
<evidence type="ECO:0000256" key="1">
    <source>
        <dbReference type="SAM" id="MobiDB-lite"/>
    </source>
</evidence>
<gene>
    <name evidence="2" type="ORF">GSI_09441</name>
</gene>
<feature type="compositionally biased region" description="Polar residues" evidence="1">
    <location>
        <begin position="255"/>
        <end position="265"/>
    </location>
</feature>
<evidence type="ECO:0000313" key="3">
    <source>
        <dbReference type="Proteomes" id="UP000230002"/>
    </source>
</evidence>